<feature type="region of interest" description="Disordered" evidence="6">
    <location>
        <begin position="130"/>
        <end position="156"/>
    </location>
</feature>
<evidence type="ECO:0000256" key="4">
    <source>
        <dbReference type="ARBA" id="ARBA00023163"/>
    </source>
</evidence>
<organism evidence="8 9">
    <name type="scientific">Aspergillus granulosus</name>
    <dbReference type="NCBI Taxonomy" id="176169"/>
    <lineage>
        <taxon>Eukaryota</taxon>
        <taxon>Fungi</taxon>
        <taxon>Dikarya</taxon>
        <taxon>Ascomycota</taxon>
        <taxon>Pezizomycotina</taxon>
        <taxon>Eurotiomycetes</taxon>
        <taxon>Eurotiomycetidae</taxon>
        <taxon>Eurotiales</taxon>
        <taxon>Aspergillaceae</taxon>
        <taxon>Aspergillus</taxon>
        <taxon>Aspergillus subgen. Nidulantes</taxon>
    </lineage>
</organism>
<evidence type="ECO:0000256" key="3">
    <source>
        <dbReference type="ARBA" id="ARBA00023125"/>
    </source>
</evidence>
<feature type="domain" description="Zn(2)-C6 fungal-type" evidence="7">
    <location>
        <begin position="20"/>
        <end position="53"/>
    </location>
</feature>
<dbReference type="CDD" id="cd00067">
    <property type="entry name" value="GAL4"/>
    <property type="match status" value="1"/>
</dbReference>
<keyword evidence="5" id="KW-0539">Nucleus</keyword>
<dbReference type="SMART" id="SM00066">
    <property type="entry name" value="GAL4"/>
    <property type="match status" value="1"/>
</dbReference>
<protein>
    <recommendedName>
        <fullName evidence="7">Zn(2)-C6 fungal-type domain-containing protein</fullName>
    </recommendedName>
</protein>
<dbReference type="Gene3D" id="4.10.240.10">
    <property type="entry name" value="Zn(2)-C6 fungal-type DNA-binding domain"/>
    <property type="match status" value="1"/>
</dbReference>
<dbReference type="PROSITE" id="PS00463">
    <property type="entry name" value="ZN2_CY6_FUNGAL_1"/>
    <property type="match status" value="1"/>
</dbReference>
<dbReference type="InterPro" id="IPR007219">
    <property type="entry name" value="XnlR_reg_dom"/>
</dbReference>
<evidence type="ECO:0000256" key="2">
    <source>
        <dbReference type="ARBA" id="ARBA00023015"/>
    </source>
</evidence>
<dbReference type="EMBL" id="JBFXLT010000060">
    <property type="protein sequence ID" value="KAL2811268.1"/>
    <property type="molecule type" value="Genomic_DNA"/>
</dbReference>
<dbReference type="Proteomes" id="UP001610334">
    <property type="component" value="Unassembled WGS sequence"/>
</dbReference>
<proteinExistence type="predicted"/>
<sequence length="730" mass="81122">MSHDLTPAPKRRKIRKGTTSCWECKRRKVRCNLVDDPGPVCAACRRRGTKCLTQDMPHEAEQERVQPVGERIEHVEALVDRLVQGTPTLSPAPVPNTQTHTHPSVIGDKPWREVFIRDQATRSDGRLETVADGPHRQSASHCVPAPPSVSSPQDQHPYVDLSRELHASLPSWEDISRLYEAGTHVSIAFDVAMMVPYSEWESNWSDGTASLLEIPSADSHPVLLAKYMFLLVRALQHLDFKKSSRQIAALSDSPQGMSKRVAETAIRLVTTRDELLDTVESLECVVMEACYHLNRGNSRSAWTSIRRAMALAQVMGLHRPGVIVRSINPQYKVDTSFLWYRIVYLDRFMCLFMGLPQGSMDRVVASGPAIALDSPLGRLERLHCSIASHILERNDVDPASDKIGTLRKIDSEINRAAEMMPSGWWMTPDLAKTNGPAGQMSRPPAVVWDMLRLVAQIYHFGLINQLHIPFMLGFTSAAQLHTYSQATCANASREILSRYIAFRDFNRVAFSCRMADFFTLIAALLLLVGHIRQHSLSSDFNFLAHQRQGDRAIVQKTISYVQELSWVNEDKVTAMGADILSRLLDIEAEAAKGRIYSTQSIQGEEAEREAEMNPAAGASVLRFCVPYFGKIRIVYKGVRSEAAATRGETGGLDFQPAHDPFIMTSASTATDQPIIGNCPAPCVSPVQPWYAGLPTSTGIQDYTFPGLDLAFFDGLIREPTILGDANTSFQ</sequence>
<reference evidence="8 9" key="1">
    <citation type="submission" date="2024-07" db="EMBL/GenBank/DDBJ databases">
        <title>Section-level genome sequencing and comparative genomics of Aspergillus sections Usti and Cavernicolus.</title>
        <authorList>
            <consortium name="Lawrence Berkeley National Laboratory"/>
            <person name="Nybo J.L."/>
            <person name="Vesth T.C."/>
            <person name="Theobald S."/>
            <person name="Frisvad J.C."/>
            <person name="Larsen T.O."/>
            <person name="Kjaerboelling I."/>
            <person name="Rothschild-Mancinelli K."/>
            <person name="Lyhne E.K."/>
            <person name="Kogle M.E."/>
            <person name="Barry K."/>
            <person name="Clum A."/>
            <person name="Na H."/>
            <person name="Ledsgaard L."/>
            <person name="Lin J."/>
            <person name="Lipzen A."/>
            <person name="Kuo A."/>
            <person name="Riley R."/>
            <person name="Mondo S."/>
            <person name="Labutti K."/>
            <person name="Haridas S."/>
            <person name="Pangalinan J."/>
            <person name="Salamov A.A."/>
            <person name="Simmons B.A."/>
            <person name="Magnuson J.K."/>
            <person name="Chen J."/>
            <person name="Drula E."/>
            <person name="Henrissat B."/>
            <person name="Wiebenga A."/>
            <person name="Lubbers R.J."/>
            <person name="Gomes A.C."/>
            <person name="Makela M.R."/>
            <person name="Stajich J."/>
            <person name="Grigoriev I.V."/>
            <person name="Mortensen U.H."/>
            <person name="De Vries R.P."/>
            <person name="Baker S.E."/>
            <person name="Andersen M.R."/>
        </authorList>
    </citation>
    <scope>NUCLEOTIDE SEQUENCE [LARGE SCALE GENOMIC DNA]</scope>
    <source>
        <strain evidence="8 9">CBS 588.65</strain>
    </source>
</reference>
<dbReference type="PANTHER" id="PTHR47840">
    <property type="entry name" value="ZN(II)2CYS6 TRANSCRIPTION FACTOR (EUROFUNG)-RELATED"/>
    <property type="match status" value="1"/>
</dbReference>
<name>A0ABR4H723_9EURO</name>
<keyword evidence="4" id="KW-0804">Transcription</keyword>
<dbReference type="CDD" id="cd12148">
    <property type="entry name" value="fungal_TF_MHR"/>
    <property type="match status" value="1"/>
</dbReference>
<dbReference type="SUPFAM" id="SSF57701">
    <property type="entry name" value="Zn2/Cys6 DNA-binding domain"/>
    <property type="match status" value="1"/>
</dbReference>
<keyword evidence="1" id="KW-0479">Metal-binding</keyword>
<evidence type="ECO:0000313" key="9">
    <source>
        <dbReference type="Proteomes" id="UP001610334"/>
    </source>
</evidence>
<evidence type="ECO:0000313" key="8">
    <source>
        <dbReference type="EMBL" id="KAL2811268.1"/>
    </source>
</evidence>
<evidence type="ECO:0000259" key="7">
    <source>
        <dbReference type="PROSITE" id="PS50048"/>
    </source>
</evidence>
<evidence type="ECO:0000256" key="5">
    <source>
        <dbReference type="ARBA" id="ARBA00023242"/>
    </source>
</evidence>
<dbReference type="Pfam" id="PF00172">
    <property type="entry name" value="Zn_clus"/>
    <property type="match status" value="1"/>
</dbReference>
<keyword evidence="9" id="KW-1185">Reference proteome</keyword>
<evidence type="ECO:0000256" key="1">
    <source>
        <dbReference type="ARBA" id="ARBA00022723"/>
    </source>
</evidence>
<dbReference type="InterPro" id="IPR001138">
    <property type="entry name" value="Zn2Cys6_DnaBD"/>
</dbReference>
<dbReference type="PANTHER" id="PTHR47840:SF1">
    <property type="entry name" value="ZN(II)2CYS6 TRANSCRIPTION FACTOR (EUROFUNG)"/>
    <property type="match status" value="1"/>
</dbReference>
<comment type="caution">
    <text evidence="8">The sequence shown here is derived from an EMBL/GenBank/DDBJ whole genome shotgun (WGS) entry which is preliminary data.</text>
</comment>
<dbReference type="Pfam" id="PF04082">
    <property type="entry name" value="Fungal_trans"/>
    <property type="match status" value="1"/>
</dbReference>
<keyword evidence="2" id="KW-0805">Transcription regulation</keyword>
<keyword evidence="3" id="KW-0238">DNA-binding</keyword>
<dbReference type="PROSITE" id="PS50048">
    <property type="entry name" value="ZN2_CY6_FUNGAL_2"/>
    <property type="match status" value="1"/>
</dbReference>
<gene>
    <name evidence="8" type="ORF">BJX63DRAFT_399555</name>
</gene>
<feature type="compositionally biased region" description="Polar residues" evidence="6">
    <location>
        <begin position="87"/>
        <end position="102"/>
    </location>
</feature>
<dbReference type="InterPro" id="IPR036864">
    <property type="entry name" value="Zn2-C6_fun-type_DNA-bd_sf"/>
</dbReference>
<accession>A0ABR4H723</accession>
<dbReference type="SMART" id="SM00906">
    <property type="entry name" value="Fungal_trans"/>
    <property type="match status" value="1"/>
</dbReference>
<feature type="region of interest" description="Disordered" evidence="6">
    <location>
        <begin position="87"/>
        <end position="106"/>
    </location>
</feature>
<evidence type="ECO:0000256" key="6">
    <source>
        <dbReference type="SAM" id="MobiDB-lite"/>
    </source>
</evidence>